<evidence type="ECO:0000256" key="4">
    <source>
        <dbReference type="ARBA" id="ARBA00022679"/>
    </source>
</evidence>
<dbReference type="Gene3D" id="3.40.640.10">
    <property type="entry name" value="Type I PLP-dependent aspartate aminotransferase-like (Major domain)"/>
    <property type="match status" value="1"/>
</dbReference>
<dbReference type="SUPFAM" id="SSF53383">
    <property type="entry name" value="PLP-dependent transferases"/>
    <property type="match status" value="1"/>
</dbReference>
<dbReference type="InterPro" id="IPR015421">
    <property type="entry name" value="PyrdxlP-dep_Trfase_major"/>
</dbReference>
<keyword evidence="10" id="KW-1185">Reference proteome</keyword>
<organism evidence="9 10">
    <name type="scientific">Microvirga vignae</name>
    <dbReference type="NCBI Taxonomy" id="1225564"/>
    <lineage>
        <taxon>Bacteria</taxon>
        <taxon>Pseudomonadati</taxon>
        <taxon>Pseudomonadota</taxon>
        <taxon>Alphaproteobacteria</taxon>
        <taxon>Hyphomicrobiales</taxon>
        <taxon>Methylobacteriaceae</taxon>
        <taxon>Microvirga</taxon>
    </lineage>
</organism>
<dbReference type="GO" id="GO:0004069">
    <property type="term" value="F:L-aspartate:2-oxoglutarate aminotransferase activity"/>
    <property type="evidence" value="ECO:0007669"/>
    <property type="project" value="UniProtKB-EC"/>
</dbReference>
<reference evidence="9 10" key="1">
    <citation type="submission" date="2015-05" db="EMBL/GenBank/DDBJ databases">
        <title>Draft genome sequence of Microvirga vignae strain BR3299, a novel nitrogen fixing bacteria isolated from Brazil semi-aired region.</title>
        <authorList>
            <person name="Zilli J.E."/>
            <person name="Passos S.R."/>
            <person name="Leite J."/>
            <person name="Baldani J.I."/>
            <person name="Xavier G.R."/>
            <person name="Rumjaneck N.G."/>
            <person name="Simoes-Araujo J.L."/>
        </authorList>
    </citation>
    <scope>NUCLEOTIDE SEQUENCE [LARGE SCALE GENOMIC DNA]</scope>
    <source>
        <strain evidence="9 10">BR3299</strain>
    </source>
</reference>
<dbReference type="Proteomes" id="UP000035489">
    <property type="component" value="Unassembled WGS sequence"/>
</dbReference>
<dbReference type="PATRIC" id="fig|1225564.3.peg.4105"/>
<keyword evidence="3 7" id="KW-0032">Aminotransferase</keyword>
<evidence type="ECO:0000256" key="3">
    <source>
        <dbReference type="ARBA" id="ARBA00022576"/>
    </source>
</evidence>
<dbReference type="PANTHER" id="PTHR46383">
    <property type="entry name" value="ASPARTATE AMINOTRANSFERASE"/>
    <property type="match status" value="1"/>
</dbReference>
<protein>
    <recommendedName>
        <fullName evidence="7">Aminotransferase</fullName>
        <ecNumber evidence="7">2.6.1.-</ecNumber>
    </recommendedName>
</protein>
<comment type="catalytic activity">
    <reaction evidence="6">
        <text>L-aspartate + 2-oxoglutarate = oxaloacetate + L-glutamate</text>
        <dbReference type="Rhea" id="RHEA:21824"/>
        <dbReference type="ChEBI" id="CHEBI:16452"/>
        <dbReference type="ChEBI" id="CHEBI:16810"/>
        <dbReference type="ChEBI" id="CHEBI:29985"/>
        <dbReference type="ChEBI" id="CHEBI:29991"/>
        <dbReference type="EC" id="2.6.1.1"/>
    </reaction>
</comment>
<evidence type="ECO:0000259" key="8">
    <source>
        <dbReference type="Pfam" id="PF00155"/>
    </source>
</evidence>
<keyword evidence="4 7" id="KW-0808">Transferase</keyword>
<dbReference type="OrthoDB" id="9766084at2"/>
<dbReference type="InterPro" id="IPR050596">
    <property type="entry name" value="AspAT/PAT-like"/>
</dbReference>
<dbReference type="InterPro" id="IPR015424">
    <property type="entry name" value="PyrdxlP-dep_Trfase"/>
</dbReference>
<evidence type="ECO:0000313" key="9">
    <source>
        <dbReference type="EMBL" id="KLK94808.1"/>
    </source>
</evidence>
<evidence type="ECO:0000313" key="10">
    <source>
        <dbReference type="Proteomes" id="UP000035489"/>
    </source>
</evidence>
<evidence type="ECO:0000256" key="7">
    <source>
        <dbReference type="RuleBase" id="RU000481"/>
    </source>
</evidence>
<dbReference type="NCBIfam" id="NF005732">
    <property type="entry name" value="PRK07550.1"/>
    <property type="match status" value="1"/>
</dbReference>
<dbReference type="PROSITE" id="PS00105">
    <property type="entry name" value="AA_TRANSFER_CLASS_1"/>
    <property type="match status" value="1"/>
</dbReference>
<dbReference type="GO" id="GO:0006520">
    <property type="term" value="P:amino acid metabolic process"/>
    <property type="evidence" value="ECO:0007669"/>
    <property type="project" value="InterPro"/>
</dbReference>
<comment type="similarity">
    <text evidence="2 7">Belongs to the class-I pyridoxal-phosphate-dependent aminotransferase family.</text>
</comment>
<evidence type="ECO:0000256" key="2">
    <source>
        <dbReference type="ARBA" id="ARBA00007441"/>
    </source>
</evidence>
<dbReference type="EC" id="2.6.1.-" evidence="7"/>
<dbReference type="EMBL" id="LCYG01000004">
    <property type="protein sequence ID" value="KLK94808.1"/>
    <property type="molecule type" value="Genomic_DNA"/>
</dbReference>
<name>A0A0H1RI08_9HYPH</name>
<dbReference type="Pfam" id="PF00155">
    <property type="entry name" value="Aminotran_1_2"/>
    <property type="match status" value="1"/>
</dbReference>
<comment type="caution">
    <text evidence="9">The sequence shown here is derived from an EMBL/GenBank/DDBJ whole genome shotgun (WGS) entry which is preliminary data.</text>
</comment>
<dbReference type="AlphaFoldDB" id="A0A0H1RI08"/>
<dbReference type="GO" id="GO:0030170">
    <property type="term" value="F:pyridoxal phosphate binding"/>
    <property type="evidence" value="ECO:0007669"/>
    <property type="project" value="InterPro"/>
</dbReference>
<sequence>MSSGPVNPINPLVADVGSPPIPEAQSWTKRYDGAYGPLINLSQAVPGNAPHASFLERLASVAGEATTSQYGPISGDATLRQSYAEEMSRLYEGRIEAADTAITAGCNMAFFAAMMLLAHRGEAVLLSTPWYFNHQMTLDMLGIEPRPLPCRSENGFVPRIEDAATLIDEKVRAIVLVTPNNPTGAVYPAHVIEGFADLCRKRGIYLVIDETYRDFLPQGMNRAHGLFTGEEWRKNVIQLYSFSKSYAIPGHRMGAITADAGLIEQIAKILDCIQICAPRTAQAVLPWAIEALRDWREENRAEINRRAQVFQAALAPLPEWRIESIGAYFAYLRHPFAGAKAQAVAEKLATGRGVLCLPGSYFGPGQEGHLRVAVANVGADVLAMLTERLKGVTL</sequence>
<dbReference type="CDD" id="cd00609">
    <property type="entry name" value="AAT_like"/>
    <property type="match status" value="1"/>
</dbReference>
<dbReference type="PANTHER" id="PTHR46383:SF1">
    <property type="entry name" value="ASPARTATE AMINOTRANSFERASE"/>
    <property type="match status" value="1"/>
</dbReference>
<evidence type="ECO:0000256" key="5">
    <source>
        <dbReference type="ARBA" id="ARBA00022898"/>
    </source>
</evidence>
<dbReference type="RefSeq" id="WP_047187114.1">
    <property type="nucleotide sequence ID" value="NZ_LCYG01000004.1"/>
</dbReference>
<evidence type="ECO:0000256" key="6">
    <source>
        <dbReference type="ARBA" id="ARBA00049185"/>
    </source>
</evidence>
<evidence type="ECO:0000256" key="1">
    <source>
        <dbReference type="ARBA" id="ARBA00001933"/>
    </source>
</evidence>
<comment type="cofactor">
    <cofactor evidence="1 7">
        <name>pyridoxal 5'-phosphate</name>
        <dbReference type="ChEBI" id="CHEBI:597326"/>
    </cofactor>
</comment>
<gene>
    <name evidence="9" type="ORF">AA309_00960</name>
</gene>
<dbReference type="STRING" id="1225564.AA309_00960"/>
<proteinExistence type="inferred from homology"/>
<dbReference type="InterPro" id="IPR004838">
    <property type="entry name" value="NHTrfase_class1_PyrdxlP-BS"/>
</dbReference>
<dbReference type="InterPro" id="IPR004839">
    <property type="entry name" value="Aminotransferase_I/II_large"/>
</dbReference>
<feature type="domain" description="Aminotransferase class I/classII large" evidence="8">
    <location>
        <begin position="41"/>
        <end position="389"/>
    </location>
</feature>
<accession>A0A0H1RI08</accession>
<keyword evidence="5" id="KW-0663">Pyridoxal phosphate</keyword>